<sequence>ISEVSVGLCNGEMPISVPASGSISINPPITQNGYPNRLNCHWKIEFPDNCENSMHIEGYLRRGAMDRIDIIREGAPMDIIVPQDKQINKELLHLPSKVELTFKSDSESQQRAGYWKATLVAKNCREETNVIDEVKEGIEKGVNEIGEIIPPIGDIFHPKGAAANYSEGQTINERSHWYQMHGLKPGSNQTFKFGHPMRMYIVTKSVEYLRSIFIVSENRVSRENVFEAITLSKKQQSNGKAIPVFTGRIEYTVFNGNRFEDGSKSTFLYFVDERETNNDVYEVRSDSMEIRVDRRKSITLLSPESQIGITEVKLARHGGLKISAGGLREIWQPRNQLIRLTTYETANISSYSIFDPIVTIEPTNDENVTYTVNNLLYLAQVSMEPGAQGVIMSAGYPDFKIDHKKIDFSMRFKEQVYLDLYVQADTNKGSSISISSKSNHTQLSKTYSDMTVRESVKTDATEFRVVFEPSTVDSEHSDFLFATFWTKNG</sequence>
<dbReference type="EMBL" id="BTSY01000006">
    <property type="protein sequence ID" value="GMT33130.1"/>
    <property type="molecule type" value="Genomic_DNA"/>
</dbReference>
<evidence type="ECO:0008006" key="3">
    <source>
        <dbReference type="Google" id="ProtNLM"/>
    </source>
</evidence>
<protein>
    <recommendedName>
        <fullName evidence="3">CUB domain-containing protein</fullName>
    </recommendedName>
</protein>
<feature type="non-terminal residue" evidence="1">
    <location>
        <position position="489"/>
    </location>
</feature>
<dbReference type="Proteomes" id="UP001432322">
    <property type="component" value="Unassembled WGS sequence"/>
</dbReference>
<reference evidence="1" key="1">
    <citation type="submission" date="2023-10" db="EMBL/GenBank/DDBJ databases">
        <title>Genome assembly of Pristionchus species.</title>
        <authorList>
            <person name="Yoshida K."/>
            <person name="Sommer R.J."/>
        </authorList>
    </citation>
    <scope>NUCLEOTIDE SEQUENCE</scope>
    <source>
        <strain evidence="1">RS5133</strain>
    </source>
</reference>
<dbReference type="AlphaFoldDB" id="A0AAV5WRA0"/>
<comment type="caution">
    <text evidence="1">The sequence shown here is derived from an EMBL/GenBank/DDBJ whole genome shotgun (WGS) entry which is preliminary data.</text>
</comment>
<feature type="non-terminal residue" evidence="1">
    <location>
        <position position="1"/>
    </location>
</feature>
<keyword evidence="2" id="KW-1185">Reference proteome</keyword>
<gene>
    <name evidence="1" type="ORF">PFISCL1PPCAC_24427</name>
</gene>
<organism evidence="1 2">
    <name type="scientific">Pristionchus fissidentatus</name>
    <dbReference type="NCBI Taxonomy" id="1538716"/>
    <lineage>
        <taxon>Eukaryota</taxon>
        <taxon>Metazoa</taxon>
        <taxon>Ecdysozoa</taxon>
        <taxon>Nematoda</taxon>
        <taxon>Chromadorea</taxon>
        <taxon>Rhabditida</taxon>
        <taxon>Rhabditina</taxon>
        <taxon>Diplogasteromorpha</taxon>
        <taxon>Diplogasteroidea</taxon>
        <taxon>Neodiplogasteridae</taxon>
        <taxon>Pristionchus</taxon>
    </lineage>
</organism>
<proteinExistence type="predicted"/>
<name>A0AAV5WRA0_9BILA</name>
<accession>A0AAV5WRA0</accession>
<evidence type="ECO:0000313" key="2">
    <source>
        <dbReference type="Proteomes" id="UP001432322"/>
    </source>
</evidence>
<evidence type="ECO:0000313" key="1">
    <source>
        <dbReference type="EMBL" id="GMT33130.1"/>
    </source>
</evidence>